<feature type="domain" description="Trichohyalin-plectin-homology" evidence="4">
    <location>
        <begin position="249"/>
        <end position="592"/>
    </location>
</feature>
<accession>A0AA35QUC2</accession>
<dbReference type="AlphaFoldDB" id="A0AA35QUC2"/>
<dbReference type="InterPro" id="IPR043597">
    <property type="entry name" value="TPH_dom"/>
</dbReference>
<evidence type="ECO:0000313" key="6">
    <source>
        <dbReference type="Proteomes" id="UP001174909"/>
    </source>
</evidence>
<comment type="caution">
    <text evidence="5">The sequence shown here is derived from an EMBL/GenBank/DDBJ whole genome shotgun (WGS) entry which is preliminary data.</text>
</comment>
<gene>
    <name evidence="5" type="ORF">GBAR_LOCUS959</name>
</gene>
<dbReference type="GO" id="GO:0005879">
    <property type="term" value="C:axonemal microtubule"/>
    <property type="evidence" value="ECO:0007669"/>
    <property type="project" value="TreeGrafter"/>
</dbReference>
<name>A0AA35QUC2_GEOBA</name>
<sequence length="654" mass="76893">MDCSGNRALASGLEKEHTRRLEFLQGLRRRYEKNRRDKVEVESLCGDMERLEHQKVYLESMLGKLQRNRGALEAATKRETELFVPQSYDATFDRALFRRTLGLDIRLSEDRLISLVFSQIDPQQCDQQFRVVLDISETGDWEATDNDGQVAVVPVSEWQRIKDSLDRRQREKEELCKARECRENRRLQSQNIVKHWENTIEGQRLKKLQAKKLREEEEEERKKEIERQEMEFQAQCRREAIERAKTLLYHQTDRVKTFHRALLLSEVMRERDAQLEYKKKKEEVAKTVDQTYIDIQQEERERGIAADHEAAVERGRTRVETAKFNAIQIAEKKKQREKEREEALAEQKRIDKEMEQFVKADAEAVLKKKEEQAKLRSALDLVTAEQARQQAKRQQQEKAETSGIQLFLDAKKRMTRLRKEKEREIFQQFQSQQDKMADLLQSQRLEERNTEDDMIARAMQEQYAKKEKAEEEEQCLLMERTQDIQRHRVEMTAEKERKEEEEGETNIEMLQQRRDHDLQFHQAQQEMAKQAFLDARGLQVFLHGQVAQRDTKKMTEMKKEQELSNRNQQLLELEQRQFRDYADVVISEARARGGNTQVLEKSAMLGAGGGSGPAVTGLQPSYKATDSTAVELPSYQPKSSATPANTQRRIGFTW</sequence>
<protein>
    <submittedName>
        <fullName evidence="5">Coiled-coil domain-containing protein 173</fullName>
    </submittedName>
</protein>
<feature type="region of interest" description="Disordered" evidence="3">
    <location>
        <begin position="626"/>
        <end position="654"/>
    </location>
</feature>
<dbReference type="InterPro" id="IPR039986">
    <property type="entry name" value="CFAP210"/>
</dbReference>
<organism evidence="5 6">
    <name type="scientific">Geodia barretti</name>
    <name type="common">Barrett's horny sponge</name>
    <dbReference type="NCBI Taxonomy" id="519541"/>
    <lineage>
        <taxon>Eukaryota</taxon>
        <taxon>Metazoa</taxon>
        <taxon>Porifera</taxon>
        <taxon>Demospongiae</taxon>
        <taxon>Heteroscleromorpha</taxon>
        <taxon>Tetractinellida</taxon>
        <taxon>Astrophorina</taxon>
        <taxon>Geodiidae</taxon>
        <taxon>Geodia</taxon>
    </lineage>
</organism>
<dbReference type="EMBL" id="CASHTH010000142">
    <property type="protein sequence ID" value="CAI7992317.1"/>
    <property type="molecule type" value="Genomic_DNA"/>
</dbReference>
<evidence type="ECO:0000256" key="1">
    <source>
        <dbReference type="ARBA" id="ARBA00023054"/>
    </source>
</evidence>
<keyword evidence="1 2" id="KW-0175">Coiled coil</keyword>
<feature type="compositionally biased region" description="Polar residues" evidence="3">
    <location>
        <begin position="636"/>
        <end position="648"/>
    </location>
</feature>
<feature type="coiled-coil region" evidence="2">
    <location>
        <begin position="327"/>
        <end position="356"/>
    </location>
</feature>
<dbReference type="PANTHER" id="PTHR28663">
    <property type="entry name" value="COILED-COIL DOMAIN-CONTAINING PROTEIN 173"/>
    <property type="match status" value="1"/>
</dbReference>
<feature type="coiled-coil region" evidence="2">
    <location>
        <begin position="459"/>
        <end position="513"/>
    </location>
</feature>
<keyword evidence="6" id="KW-1185">Reference proteome</keyword>
<feature type="coiled-coil region" evidence="2">
    <location>
        <begin position="14"/>
        <end position="68"/>
    </location>
</feature>
<dbReference type="Gene3D" id="3.30.457.50">
    <property type="entry name" value="Chromosome segregation protein Spc25"/>
    <property type="match status" value="1"/>
</dbReference>
<evidence type="ECO:0000256" key="3">
    <source>
        <dbReference type="SAM" id="MobiDB-lite"/>
    </source>
</evidence>
<dbReference type="Pfam" id="PF13868">
    <property type="entry name" value="TPH"/>
    <property type="match status" value="1"/>
</dbReference>
<evidence type="ECO:0000313" key="5">
    <source>
        <dbReference type="EMBL" id="CAI7992317.1"/>
    </source>
</evidence>
<reference evidence="5" key="1">
    <citation type="submission" date="2023-03" db="EMBL/GenBank/DDBJ databases">
        <authorList>
            <person name="Steffen K."/>
            <person name="Cardenas P."/>
        </authorList>
    </citation>
    <scope>NUCLEOTIDE SEQUENCE</scope>
</reference>
<dbReference type="PANTHER" id="PTHR28663:SF1">
    <property type="entry name" value="CILIA- AND FLAGELLA- ASSOCIATED PROTEIN 210"/>
    <property type="match status" value="1"/>
</dbReference>
<dbReference type="Proteomes" id="UP001174909">
    <property type="component" value="Unassembled WGS sequence"/>
</dbReference>
<evidence type="ECO:0000259" key="4">
    <source>
        <dbReference type="Pfam" id="PF13868"/>
    </source>
</evidence>
<proteinExistence type="predicted"/>
<feature type="coiled-coil region" evidence="2">
    <location>
        <begin position="200"/>
        <end position="235"/>
    </location>
</feature>
<evidence type="ECO:0000256" key="2">
    <source>
        <dbReference type="SAM" id="Coils"/>
    </source>
</evidence>